<dbReference type="Gene3D" id="3.30.559.10">
    <property type="entry name" value="Chloramphenicol acetyltransferase-like domain"/>
    <property type="match status" value="1"/>
</dbReference>
<dbReference type="Proteomes" id="UP000664414">
    <property type="component" value="Unassembled WGS sequence"/>
</dbReference>
<dbReference type="InterPro" id="IPR001242">
    <property type="entry name" value="Condensation_dom"/>
</dbReference>
<sequence length="454" mass="53440">MVMKQERISDFLSNQTIIPILPNRYSYFLSKKRNYSHWFMLTPILLSKQVIDVNVLKHAFSYLLQYHDSLRINVHFLNNELIQTIEPFKKSFYSTCNLYLYKKDCGLSFKNYVEDKIQLEKQNISFPDKLLKFLVFHNVDNEITVLAFLFHHILADGYSFKILMEDLFDIYEQILQNKAVALSNKRTSYKKFCEHSINFFKKNLKEESAYWKKMPWSTTHRLSFDYQNDISSNIEGNTVSSISSINLDSIDNFMDNFKGEGSYGLVKILLIAIAKAYKCHFNSNTMLINYVYNGRFCSDESLHLDRTVGWFSEGAPIFIPTKDSLKSLINTVEAQIDKLYYNNSSYGYLKYIFQELKDDFFPPEISINYTPPWLGESKYKNFMVPTSEFNSHLSPPANTQRVYLLNAKAYFSEKTFILSWNYSRTLFDKSKMDKFSSNCLVELKNIMNELYKSF</sequence>
<dbReference type="Gene3D" id="3.30.559.30">
    <property type="entry name" value="Nonribosomal peptide synthetase, condensation domain"/>
    <property type="match status" value="1"/>
</dbReference>
<evidence type="ECO:0000313" key="3">
    <source>
        <dbReference type="Proteomes" id="UP000664414"/>
    </source>
</evidence>
<dbReference type="AlphaFoldDB" id="A0A8J7TW53"/>
<proteinExistence type="predicted"/>
<accession>A0A8J7TW53</accession>
<dbReference type="Pfam" id="PF00668">
    <property type="entry name" value="Condensation"/>
    <property type="match status" value="1"/>
</dbReference>
<dbReference type="EMBL" id="JAFKGL010000033">
    <property type="protein sequence ID" value="MBN9413684.1"/>
    <property type="molecule type" value="Genomic_DNA"/>
</dbReference>
<dbReference type="InterPro" id="IPR023213">
    <property type="entry name" value="CAT-like_dom_sf"/>
</dbReference>
<comment type="caution">
    <text evidence="2">The sequence shown here is derived from an EMBL/GenBank/DDBJ whole genome shotgun (WGS) entry which is preliminary data.</text>
</comment>
<gene>
    <name evidence="2" type="ORF">J0H12_07190</name>
</gene>
<feature type="domain" description="Condensation" evidence="1">
    <location>
        <begin position="26"/>
        <end position="448"/>
    </location>
</feature>
<name>A0A8J7TW53_9PROT</name>
<dbReference type="GO" id="GO:0003824">
    <property type="term" value="F:catalytic activity"/>
    <property type="evidence" value="ECO:0007669"/>
    <property type="project" value="InterPro"/>
</dbReference>
<dbReference type="PANTHER" id="PTHR45398:SF1">
    <property type="entry name" value="ENZYME, PUTATIVE (JCVI)-RELATED"/>
    <property type="match status" value="1"/>
</dbReference>
<evidence type="ECO:0000259" key="1">
    <source>
        <dbReference type="Pfam" id="PF00668"/>
    </source>
</evidence>
<protein>
    <recommendedName>
        <fullName evidence="1">Condensation domain-containing protein</fullName>
    </recommendedName>
</protein>
<dbReference type="PANTHER" id="PTHR45398">
    <property type="match status" value="1"/>
</dbReference>
<organism evidence="2 3">
    <name type="scientific">Candidatus Paracaedimonas acanthamoebae</name>
    <dbReference type="NCBI Taxonomy" id="244581"/>
    <lineage>
        <taxon>Bacteria</taxon>
        <taxon>Pseudomonadati</taxon>
        <taxon>Pseudomonadota</taxon>
        <taxon>Alphaproteobacteria</taxon>
        <taxon>Holosporales</taxon>
        <taxon>Caedimonadaceae</taxon>
        <taxon>Candidatus Paracaedimonas</taxon>
    </lineage>
</organism>
<evidence type="ECO:0000313" key="2">
    <source>
        <dbReference type="EMBL" id="MBN9413684.1"/>
    </source>
</evidence>
<reference evidence="2" key="1">
    <citation type="submission" date="2021-02" db="EMBL/GenBank/DDBJ databases">
        <title>Thiocyanate and organic carbon inputs drive convergent selection for specific autotrophic Afipia and Thiobacillus strains within complex microbiomes.</title>
        <authorList>
            <person name="Huddy R.J."/>
            <person name="Sachdeva R."/>
            <person name="Kadzinga F."/>
            <person name="Kantor R.S."/>
            <person name="Harrison S.T.L."/>
            <person name="Banfield J.F."/>
        </authorList>
    </citation>
    <scope>NUCLEOTIDE SEQUENCE</scope>
    <source>
        <strain evidence="2">SCN18_10_11_15_R4_P_38_20</strain>
    </source>
</reference>
<dbReference type="SUPFAM" id="SSF52777">
    <property type="entry name" value="CoA-dependent acyltransferases"/>
    <property type="match status" value="2"/>
</dbReference>